<evidence type="ECO:0000256" key="10">
    <source>
        <dbReference type="PIRNR" id="PIRNR002786"/>
    </source>
</evidence>
<dbReference type="InterPro" id="IPR005628">
    <property type="entry name" value="GspK"/>
</dbReference>
<dbReference type="Gene3D" id="1.10.40.60">
    <property type="entry name" value="EpsJ-like"/>
    <property type="match status" value="1"/>
</dbReference>
<reference evidence="12 13" key="1">
    <citation type="submission" date="2019-12" db="EMBL/GenBank/DDBJ databases">
        <title>The complete genome of the thermophilic, anoxygenic phototrophic gammaproteobacterium Thermochromatium tepidum.</title>
        <authorList>
            <person name="Sattley W.M."/>
            <person name="Swingley W.D."/>
            <person name="Burchell B.M."/>
            <person name="Gurbani S.A."/>
            <person name="Kujawa C.M."/>
            <person name="Nuccio D.A."/>
            <person name="Schladweiler J."/>
            <person name="Shaffer K.N."/>
            <person name="Stokes L.M."/>
            <person name="Touchman J.W."/>
            <person name="Blankenship R.E."/>
            <person name="Madigan M.T."/>
        </authorList>
    </citation>
    <scope>NUCLEOTIDE SEQUENCE [LARGE SCALE GENOMIC DNA]</scope>
    <source>
        <strain evidence="12 13">ATCC 43061</strain>
    </source>
</reference>
<dbReference type="Proteomes" id="UP000426424">
    <property type="component" value="Chromosome"/>
</dbReference>
<dbReference type="RefSeq" id="WP_153974210.1">
    <property type="nucleotide sequence ID" value="NZ_CP039268.1"/>
</dbReference>
<dbReference type="Pfam" id="PF21687">
    <property type="entry name" value="T2SSK_1st"/>
    <property type="match status" value="1"/>
</dbReference>
<dbReference type="EMBL" id="CP039268">
    <property type="protein sequence ID" value="QGU32011.1"/>
    <property type="molecule type" value="Genomic_DNA"/>
</dbReference>
<comment type="similarity">
    <text evidence="2 10">Belongs to the GSP K family.</text>
</comment>
<evidence type="ECO:0000256" key="4">
    <source>
        <dbReference type="ARBA" id="ARBA00022475"/>
    </source>
</evidence>
<dbReference type="PANTHER" id="PTHR38831">
    <property type="entry name" value="TYPE II SECRETION SYSTEM PROTEIN K"/>
    <property type="match status" value="1"/>
</dbReference>
<keyword evidence="6" id="KW-0812">Transmembrane</keyword>
<dbReference type="AlphaFoldDB" id="A0A6I6DWX1"/>
<name>A0A6I6DWX1_THETI</name>
<evidence type="ECO:0000256" key="7">
    <source>
        <dbReference type="ARBA" id="ARBA00022927"/>
    </source>
</evidence>
<dbReference type="PANTHER" id="PTHR38831:SF1">
    <property type="entry name" value="TYPE II SECRETION SYSTEM PROTEIN K-RELATED"/>
    <property type="match status" value="1"/>
</dbReference>
<feature type="domain" description="T2SS protein K first SAM-like" evidence="11">
    <location>
        <begin position="109"/>
        <end position="197"/>
    </location>
</feature>
<keyword evidence="13" id="KW-1185">Reference proteome</keyword>
<evidence type="ECO:0000256" key="8">
    <source>
        <dbReference type="ARBA" id="ARBA00022989"/>
    </source>
</evidence>
<keyword evidence="5 10" id="KW-0997">Cell inner membrane</keyword>
<protein>
    <recommendedName>
        <fullName evidence="10">Type II secretion system protein K</fullName>
    </recommendedName>
</protein>
<evidence type="ECO:0000313" key="12">
    <source>
        <dbReference type="EMBL" id="QGU32011.1"/>
    </source>
</evidence>
<evidence type="ECO:0000256" key="5">
    <source>
        <dbReference type="ARBA" id="ARBA00022519"/>
    </source>
</evidence>
<dbReference type="PIRSF" id="PIRSF002786">
    <property type="entry name" value="XcpX"/>
    <property type="match status" value="1"/>
</dbReference>
<dbReference type="GO" id="GO:0005886">
    <property type="term" value="C:plasma membrane"/>
    <property type="evidence" value="ECO:0007669"/>
    <property type="project" value="UniProtKB-SubCell"/>
</dbReference>
<sequence length="305" mass="33661">MARIQPQRGIALVLVMWGLMLLTVMAISLTVSRRTEIALTENQVESARFRALAEAAIAYTALHFMIPEVQVDDTEGTVWLPDGQPHLWSFAGAELSLRVFNESSRYDLNQIQPETLRNLLEVLGLEPQAADAVAAAIIDWRDQDGLALLNGAEDADYQRAGRPLGAKDAPYETVEELRQVLGMTPEIYRRLAPEVSVDGGSTQPNERFASAAVLATRRGISLEEARAAIAERDRGEVPGTTTTTVIDRGGPLYRLQINEPQASGAGRTMEAIFRLVPGQQPPYQVLWRRWGLAAELTRDDSESER</sequence>
<organism evidence="12 13">
    <name type="scientific">Thermochromatium tepidum ATCC 43061</name>
    <dbReference type="NCBI Taxonomy" id="316276"/>
    <lineage>
        <taxon>Bacteria</taxon>
        <taxon>Pseudomonadati</taxon>
        <taxon>Pseudomonadota</taxon>
        <taxon>Gammaproteobacteria</taxon>
        <taxon>Chromatiales</taxon>
        <taxon>Chromatiaceae</taxon>
        <taxon>Thermochromatium</taxon>
    </lineage>
</organism>
<proteinExistence type="inferred from homology"/>
<evidence type="ECO:0000256" key="6">
    <source>
        <dbReference type="ARBA" id="ARBA00022692"/>
    </source>
</evidence>
<dbReference type="OrthoDB" id="9181871at2"/>
<dbReference type="KEGG" id="ttp:E6P07_02820"/>
<keyword evidence="9 10" id="KW-0472">Membrane</keyword>
<keyword evidence="8" id="KW-1133">Transmembrane helix</keyword>
<evidence type="ECO:0000256" key="9">
    <source>
        <dbReference type="ARBA" id="ARBA00023136"/>
    </source>
</evidence>
<accession>A0A6I6DWX1</accession>
<keyword evidence="7" id="KW-0653">Protein transport</keyword>
<dbReference type="GO" id="GO:0009306">
    <property type="term" value="P:protein secretion"/>
    <property type="evidence" value="ECO:0007669"/>
    <property type="project" value="InterPro"/>
</dbReference>
<evidence type="ECO:0000259" key="11">
    <source>
        <dbReference type="Pfam" id="PF21687"/>
    </source>
</evidence>
<keyword evidence="3 10" id="KW-0813">Transport</keyword>
<gene>
    <name evidence="12" type="ORF">E6P07_02820</name>
</gene>
<evidence type="ECO:0000256" key="1">
    <source>
        <dbReference type="ARBA" id="ARBA00004533"/>
    </source>
</evidence>
<evidence type="ECO:0000256" key="3">
    <source>
        <dbReference type="ARBA" id="ARBA00022448"/>
    </source>
</evidence>
<comment type="subcellular location">
    <subcellularLocation>
        <location evidence="1 10">Cell inner membrane</location>
    </subcellularLocation>
</comment>
<keyword evidence="4 10" id="KW-1003">Cell membrane</keyword>
<evidence type="ECO:0000256" key="2">
    <source>
        <dbReference type="ARBA" id="ARBA00007246"/>
    </source>
</evidence>
<dbReference type="InterPro" id="IPR049031">
    <property type="entry name" value="T2SSK_SAM-like_1st"/>
</dbReference>
<dbReference type="SUPFAM" id="SSF158544">
    <property type="entry name" value="GspK insert domain-like"/>
    <property type="match status" value="1"/>
</dbReference>
<evidence type="ECO:0000313" key="13">
    <source>
        <dbReference type="Proteomes" id="UP000426424"/>
    </source>
</evidence>
<dbReference type="InterPro" id="IPR038072">
    <property type="entry name" value="GspK_central_sf"/>
</dbReference>